<proteinExistence type="predicted"/>
<evidence type="ECO:0000313" key="3">
    <source>
        <dbReference type="Proteomes" id="UP000837675"/>
    </source>
</evidence>
<reference evidence="2" key="1">
    <citation type="submission" date="2021-06" db="EMBL/GenBank/DDBJ databases">
        <authorList>
            <person name="Nardi T."/>
            <person name="Nardi T."/>
        </authorList>
    </citation>
    <scope>NUCLEOTIDE SEQUENCE</scope>
</reference>
<name>A0A8S4C4G1_9ACAR</name>
<keyword evidence="1" id="KW-0732">Signal</keyword>
<dbReference type="Gene3D" id="2.30.30.100">
    <property type="match status" value="1"/>
</dbReference>
<comment type="caution">
    <text evidence="2">The sequence shown here is derived from an EMBL/GenBank/DDBJ whole genome shotgun (WGS) entry which is preliminary data.</text>
</comment>
<dbReference type="EMBL" id="CAJVAF010000038">
    <property type="protein sequence ID" value="CAG7589418.1"/>
    <property type="molecule type" value="Genomic_DNA"/>
</dbReference>
<dbReference type="InterPro" id="IPR013517">
    <property type="entry name" value="FG-GAP"/>
</dbReference>
<dbReference type="InterPro" id="IPR028994">
    <property type="entry name" value="Integrin_alpha_N"/>
</dbReference>
<keyword evidence="3" id="KW-1185">Reference proteome</keyword>
<protein>
    <submittedName>
        <fullName evidence="2">VCBS repeat containing protein</fullName>
    </submittedName>
</protein>
<gene>
    <name evidence="2" type="ORF">MHYMCMPASI_00141</name>
</gene>
<evidence type="ECO:0000256" key="1">
    <source>
        <dbReference type="ARBA" id="ARBA00022729"/>
    </source>
</evidence>
<evidence type="ECO:0000313" key="2">
    <source>
        <dbReference type="EMBL" id="CAG7589418.1"/>
    </source>
</evidence>
<dbReference type="Pfam" id="PF13517">
    <property type="entry name" value="FG-GAP_3"/>
    <property type="match status" value="1"/>
</dbReference>
<dbReference type="AlphaFoldDB" id="A0A8S4C4G1"/>
<dbReference type="Proteomes" id="UP000837675">
    <property type="component" value="Unassembled WGS sequence"/>
</dbReference>
<sequence>MGMEPLNLHHLLYGVGSTSHIIWINDLNNDNNTDLVNENYNSNTVSILMGNGDGTFKPEATYSVGMNPHGTAVAEISMVMASKM</sequence>
<dbReference type="SUPFAM" id="SSF69318">
    <property type="entry name" value="Integrin alpha N-terminal domain"/>
    <property type="match status" value="1"/>
</dbReference>
<organism evidence="2 3">
    <name type="scientific">Hyalomma marginatum</name>
    <dbReference type="NCBI Taxonomy" id="34627"/>
    <lineage>
        <taxon>Eukaryota</taxon>
        <taxon>Metazoa</taxon>
        <taxon>Ecdysozoa</taxon>
        <taxon>Arthropoda</taxon>
        <taxon>Chelicerata</taxon>
        <taxon>Arachnida</taxon>
        <taxon>Acari</taxon>
        <taxon>Parasitiformes</taxon>
        <taxon>Ixodida</taxon>
        <taxon>Ixodoidea</taxon>
        <taxon>Ixodidae</taxon>
        <taxon>Hyalomminae</taxon>
        <taxon>Hyalomma</taxon>
    </lineage>
</organism>
<accession>A0A8S4C4G1</accession>